<evidence type="ECO:0000256" key="1">
    <source>
        <dbReference type="ARBA" id="ARBA00004123"/>
    </source>
</evidence>
<dbReference type="PANTHER" id="PTHR16140:SF0">
    <property type="entry name" value="NON-STRUCTURAL MAINTENANCE OF CHROMOSOMES ELEMENT 4"/>
    <property type="match status" value="1"/>
</dbReference>
<dbReference type="GO" id="GO:0005634">
    <property type="term" value="C:nucleus"/>
    <property type="evidence" value="ECO:0007669"/>
    <property type="project" value="UniProtKB-SubCell"/>
</dbReference>
<dbReference type="GO" id="GO:0006281">
    <property type="term" value="P:DNA repair"/>
    <property type="evidence" value="ECO:0007669"/>
    <property type="project" value="UniProtKB-UniRule"/>
</dbReference>
<keyword evidence="11" id="KW-1185">Reference proteome</keyword>
<reference evidence="10" key="1">
    <citation type="journal article" date="2021" name="Mol. Ecol. Resour.">
        <title>Apolygus lucorum genome provides insights into omnivorousness and mesophyll feeding.</title>
        <authorList>
            <person name="Liu Y."/>
            <person name="Liu H."/>
            <person name="Wang H."/>
            <person name="Huang T."/>
            <person name="Liu B."/>
            <person name="Yang B."/>
            <person name="Yin L."/>
            <person name="Li B."/>
            <person name="Zhang Y."/>
            <person name="Zhang S."/>
            <person name="Jiang F."/>
            <person name="Zhang X."/>
            <person name="Ren Y."/>
            <person name="Wang B."/>
            <person name="Wang S."/>
            <person name="Lu Y."/>
            <person name="Wu K."/>
            <person name="Fan W."/>
            <person name="Wang G."/>
        </authorList>
    </citation>
    <scope>NUCLEOTIDE SEQUENCE</scope>
    <source>
        <strain evidence="10">12Hb</strain>
    </source>
</reference>
<comment type="subcellular location">
    <subcellularLocation>
        <location evidence="1 7">Nucleus</location>
    </subcellularLocation>
</comment>
<keyword evidence="3 7" id="KW-0227">DNA damage</keyword>
<feature type="compositionally biased region" description="Basic and acidic residues" evidence="8">
    <location>
        <begin position="136"/>
        <end position="149"/>
    </location>
</feature>
<keyword evidence="5 7" id="KW-0234">DNA repair</keyword>
<sequence length="316" mass="36036">MEEQRRRSKRFLTDEEKRQVLDDLRSSLDSVNVTSDLALAKKVSRITSNVEHLAKSARTTADLSFTVNLVDYTVDCVTTHLESNDPTRELFHELTIADEICMTSWCPGSYEQLEEMTKPCVPLRLSFEKYITQKDFEERRGDPKEAPIREKKKRTPSQLNKAAAVVPKKVVSTDVTPTHQVHMDEALKRLTELTQDAPIPFFNLVIHPNSFVQTVYNIFIVSFLVHEEHVLLSVAENDELLIEVSPEPRDAQDNPLESASVLQLVHAISPAEWDALVKHLKLRSPMLPEFCPKDSTIFQENQLSEHFSTGVTFLEP</sequence>
<keyword evidence="4 7" id="KW-0233">DNA recombination</keyword>
<evidence type="ECO:0000256" key="4">
    <source>
        <dbReference type="ARBA" id="ARBA00023172"/>
    </source>
</evidence>
<accession>A0A8S9WYM4</accession>
<dbReference type="PANTHER" id="PTHR16140">
    <property type="entry name" value="NON-STRUCTURAL MAINTENANCE OF CHROMOSOMES ELEMENT 4"/>
    <property type="match status" value="1"/>
</dbReference>
<feature type="domain" description="Non-structural maintenance of chromosome element 4 C-terminal" evidence="9">
    <location>
        <begin position="198"/>
        <end position="287"/>
    </location>
</feature>
<dbReference type="AlphaFoldDB" id="A0A8S9WYM4"/>
<evidence type="ECO:0000256" key="2">
    <source>
        <dbReference type="ARBA" id="ARBA00008997"/>
    </source>
</evidence>
<evidence type="ECO:0000256" key="6">
    <source>
        <dbReference type="ARBA" id="ARBA00023242"/>
    </source>
</evidence>
<feature type="region of interest" description="Disordered" evidence="8">
    <location>
        <begin position="136"/>
        <end position="157"/>
    </location>
</feature>
<dbReference type="InterPro" id="IPR014854">
    <property type="entry name" value="Nse4_C"/>
</dbReference>
<evidence type="ECO:0000256" key="5">
    <source>
        <dbReference type="ARBA" id="ARBA00023204"/>
    </source>
</evidence>
<dbReference type="OrthoDB" id="6604283at2759"/>
<dbReference type="Pfam" id="PF08743">
    <property type="entry name" value="Nse4_C"/>
    <property type="match status" value="1"/>
</dbReference>
<comment type="caution">
    <text evidence="10">The sequence shown here is derived from an EMBL/GenBank/DDBJ whole genome shotgun (WGS) entry which is preliminary data.</text>
</comment>
<evidence type="ECO:0000256" key="8">
    <source>
        <dbReference type="SAM" id="MobiDB-lite"/>
    </source>
</evidence>
<name>A0A8S9WYM4_APOLU</name>
<comment type="function">
    <text evidence="7">Component of the SMC5-SMC6 complex, that promotes sister chromatid alignment after DNA damage and facilitates double-stranded DNA breaks (DSBs) repair via homologous recombination between sister chromatids.</text>
</comment>
<dbReference type="GO" id="GO:0030915">
    <property type="term" value="C:Smc5-Smc6 complex"/>
    <property type="evidence" value="ECO:0007669"/>
    <property type="project" value="UniProtKB-UniRule"/>
</dbReference>
<dbReference type="EMBL" id="WIXP02000013">
    <property type="protein sequence ID" value="KAF6200445.1"/>
    <property type="molecule type" value="Genomic_DNA"/>
</dbReference>
<evidence type="ECO:0000256" key="3">
    <source>
        <dbReference type="ARBA" id="ARBA00022763"/>
    </source>
</evidence>
<keyword evidence="6 7" id="KW-0539">Nucleus</keyword>
<evidence type="ECO:0000313" key="11">
    <source>
        <dbReference type="Proteomes" id="UP000466442"/>
    </source>
</evidence>
<evidence type="ECO:0000259" key="9">
    <source>
        <dbReference type="Pfam" id="PF08743"/>
    </source>
</evidence>
<proteinExistence type="inferred from homology"/>
<dbReference type="InterPro" id="IPR027786">
    <property type="entry name" value="Nse4/EID"/>
</dbReference>
<protein>
    <recommendedName>
        <fullName evidence="7">Non-structural maintenance of chromosomes element 4</fullName>
    </recommendedName>
</protein>
<comment type="similarity">
    <text evidence="2 7">Belongs to the NSE4 family.</text>
</comment>
<evidence type="ECO:0000313" key="10">
    <source>
        <dbReference type="EMBL" id="KAF6200445.1"/>
    </source>
</evidence>
<comment type="subunit">
    <text evidence="7">Component of the SMC5-SMC6 complex.</text>
</comment>
<evidence type="ECO:0000256" key="7">
    <source>
        <dbReference type="RuleBase" id="RU365071"/>
    </source>
</evidence>
<organism evidence="10 11">
    <name type="scientific">Apolygus lucorum</name>
    <name type="common">Small green plant bug</name>
    <name type="synonym">Lygocoris lucorum</name>
    <dbReference type="NCBI Taxonomy" id="248454"/>
    <lineage>
        <taxon>Eukaryota</taxon>
        <taxon>Metazoa</taxon>
        <taxon>Ecdysozoa</taxon>
        <taxon>Arthropoda</taxon>
        <taxon>Hexapoda</taxon>
        <taxon>Insecta</taxon>
        <taxon>Pterygota</taxon>
        <taxon>Neoptera</taxon>
        <taxon>Paraneoptera</taxon>
        <taxon>Hemiptera</taxon>
        <taxon>Heteroptera</taxon>
        <taxon>Panheteroptera</taxon>
        <taxon>Cimicomorpha</taxon>
        <taxon>Miridae</taxon>
        <taxon>Mirini</taxon>
        <taxon>Apolygus</taxon>
    </lineage>
</organism>
<gene>
    <name evidence="10" type="ORF">GE061_004888</name>
</gene>
<dbReference type="GO" id="GO:0006310">
    <property type="term" value="P:DNA recombination"/>
    <property type="evidence" value="ECO:0007669"/>
    <property type="project" value="UniProtKB-UniRule"/>
</dbReference>
<dbReference type="Proteomes" id="UP000466442">
    <property type="component" value="Unassembled WGS sequence"/>
</dbReference>